<organism evidence="1">
    <name type="scientific">Lepeophtheirus salmonis</name>
    <name type="common">Salmon louse</name>
    <name type="synonym">Caligus salmonis</name>
    <dbReference type="NCBI Taxonomy" id="72036"/>
    <lineage>
        <taxon>Eukaryota</taxon>
        <taxon>Metazoa</taxon>
        <taxon>Ecdysozoa</taxon>
        <taxon>Arthropoda</taxon>
        <taxon>Crustacea</taxon>
        <taxon>Multicrustacea</taxon>
        <taxon>Hexanauplia</taxon>
        <taxon>Copepoda</taxon>
        <taxon>Siphonostomatoida</taxon>
        <taxon>Caligidae</taxon>
        <taxon>Lepeophtheirus</taxon>
    </lineage>
</organism>
<accession>A0A0K2UE21</accession>
<protein>
    <submittedName>
        <fullName evidence="1">Uncharacterized protein</fullName>
    </submittedName>
</protein>
<proteinExistence type="predicted"/>
<name>A0A0K2UE21_LEPSM</name>
<sequence length="66" mass="7680">MGEKWVVFYLTFIEIHVISRKYFLCYPSKMGHYKAQSQALSCHKSISPFEIDSSVQICDSFSLKII</sequence>
<reference evidence="1" key="1">
    <citation type="submission" date="2014-05" db="EMBL/GenBank/DDBJ databases">
        <authorList>
            <person name="Chronopoulou M."/>
        </authorList>
    </citation>
    <scope>NUCLEOTIDE SEQUENCE</scope>
    <source>
        <tissue evidence="1">Whole organism</tissue>
    </source>
</reference>
<evidence type="ECO:0000313" key="1">
    <source>
        <dbReference type="EMBL" id="CDW36498.1"/>
    </source>
</evidence>
<dbReference type="AlphaFoldDB" id="A0A0K2UE21"/>
<dbReference type="EMBL" id="HACA01019137">
    <property type="protein sequence ID" value="CDW36498.1"/>
    <property type="molecule type" value="Transcribed_RNA"/>
</dbReference>